<reference evidence="2" key="1">
    <citation type="journal article" date="2019" name="Int. J. Syst. Evol. Microbiol.">
        <title>The Global Catalogue of Microorganisms (GCM) 10K type strain sequencing project: providing services to taxonomists for standard genome sequencing and annotation.</title>
        <authorList>
            <consortium name="The Broad Institute Genomics Platform"/>
            <consortium name="The Broad Institute Genome Sequencing Center for Infectious Disease"/>
            <person name="Wu L."/>
            <person name="Ma J."/>
        </authorList>
    </citation>
    <scope>NUCLEOTIDE SEQUENCE [LARGE SCALE GENOMIC DNA]</scope>
    <source>
        <strain evidence="2">CGMCC 1.15053</strain>
    </source>
</reference>
<dbReference type="Proteomes" id="UP001595979">
    <property type="component" value="Unassembled WGS sequence"/>
</dbReference>
<proteinExistence type="predicted"/>
<comment type="caution">
    <text evidence="1">The sequence shown here is derived from an EMBL/GenBank/DDBJ whole genome shotgun (WGS) entry which is preliminary data.</text>
</comment>
<gene>
    <name evidence="1" type="ORF">ACFPQ6_00035</name>
</gene>
<accession>A0ABW1DFV3</accession>
<name>A0ABW1DFV3_9DEIO</name>
<protein>
    <submittedName>
        <fullName evidence="1">Uncharacterized protein</fullName>
    </submittedName>
</protein>
<dbReference type="EMBL" id="JBHSOH010000001">
    <property type="protein sequence ID" value="MFC5846684.1"/>
    <property type="molecule type" value="Genomic_DNA"/>
</dbReference>
<keyword evidence="2" id="KW-1185">Reference proteome</keyword>
<organism evidence="1 2">
    <name type="scientific">Deinococcus petrolearius</name>
    <dbReference type="NCBI Taxonomy" id="1751295"/>
    <lineage>
        <taxon>Bacteria</taxon>
        <taxon>Thermotogati</taxon>
        <taxon>Deinococcota</taxon>
        <taxon>Deinococci</taxon>
        <taxon>Deinococcales</taxon>
        <taxon>Deinococcaceae</taxon>
        <taxon>Deinococcus</taxon>
    </lineage>
</organism>
<evidence type="ECO:0000313" key="1">
    <source>
        <dbReference type="EMBL" id="MFC5846684.1"/>
    </source>
</evidence>
<dbReference type="RefSeq" id="WP_380044914.1">
    <property type="nucleotide sequence ID" value="NZ_JBHSOH010000001.1"/>
</dbReference>
<sequence>MNRPELTVLDGELYIRAEALGPLLQLGDVRWDDGLGRFEACATGLDGRGETVRYRATEEGVWELEYADGNHIAAAGVVPSDEPTFEQLQLMLLRHNIHLPSTQRPTGETR</sequence>
<evidence type="ECO:0000313" key="2">
    <source>
        <dbReference type="Proteomes" id="UP001595979"/>
    </source>
</evidence>